<reference evidence="2 3" key="1">
    <citation type="submission" date="2018-10" db="EMBL/GenBank/DDBJ databases">
        <title>Genomic Encyclopedia of Archaeal and Bacterial Type Strains, Phase II (KMG-II): from individual species to whole genera.</title>
        <authorList>
            <person name="Goeker M."/>
        </authorList>
    </citation>
    <scope>NUCLEOTIDE SEQUENCE [LARGE SCALE GENOMIC DNA]</scope>
    <source>
        <strain evidence="2 3">RP-AC37</strain>
    </source>
</reference>
<dbReference type="Proteomes" id="UP000281955">
    <property type="component" value="Unassembled WGS sequence"/>
</dbReference>
<dbReference type="InParanoid" id="A0A420XS58"/>
<organism evidence="2 3">
    <name type="scientific">Motilibacter peucedani</name>
    <dbReference type="NCBI Taxonomy" id="598650"/>
    <lineage>
        <taxon>Bacteria</taxon>
        <taxon>Bacillati</taxon>
        <taxon>Actinomycetota</taxon>
        <taxon>Actinomycetes</taxon>
        <taxon>Motilibacterales</taxon>
        <taxon>Motilibacteraceae</taxon>
        <taxon>Motilibacter</taxon>
    </lineage>
</organism>
<dbReference type="AlphaFoldDB" id="A0A420XS58"/>
<feature type="region of interest" description="Disordered" evidence="1">
    <location>
        <begin position="1"/>
        <end position="57"/>
    </location>
</feature>
<dbReference type="OrthoDB" id="9870079at2"/>
<comment type="caution">
    <text evidence="2">The sequence shown here is derived from an EMBL/GenBank/DDBJ whole genome shotgun (WGS) entry which is preliminary data.</text>
</comment>
<accession>A0A420XS58</accession>
<dbReference type="EMBL" id="RBWV01000010">
    <property type="protein sequence ID" value="RKS77660.1"/>
    <property type="molecule type" value="Genomic_DNA"/>
</dbReference>
<dbReference type="RefSeq" id="WP_121192676.1">
    <property type="nucleotide sequence ID" value="NZ_RBWV01000010.1"/>
</dbReference>
<protein>
    <submittedName>
        <fullName evidence="2">Uncharacterized protein</fullName>
    </submittedName>
</protein>
<feature type="compositionally biased region" description="Polar residues" evidence="1">
    <location>
        <begin position="1"/>
        <end position="12"/>
    </location>
</feature>
<feature type="compositionally biased region" description="Basic and acidic residues" evidence="1">
    <location>
        <begin position="80"/>
        <end position="106"/>
    </location>
</feature>
<sequence>MTEQDQTASTPADSLLAPQAVRDWEGAAPDEGDYAGEPATGGHLPASDAVAPGETYHGDSVRNEIQEITDIELSGETLTDEQRAVRRHGEEHVIDMEVRPDDRSAR</sequence>
<proteinExistence type="predicted"/>
<evidence type="ECO:0000256" key="1">
    <source>
        <dbReference type="SAM" id="MobiDB-lite"/>
    </source>
</evidence>
<keyword evidence="3" id="KW-1185">Reference proteome</keyword>
<evidence type="ECO:0000313" key="2">
    <source>
        <dbReference type="EMBL" id="RKS77660.1"/>
    </source>
</evidence>
<feature type="region of interest" description="Disordered" evidence="1">
    <location>
        <begin position="79"/>
        <end position="106"/>
    </location>
</feature>
<name>A0A420XS58_9ACTN</name>
<gene>
    <name evidence="2" type="ORF">CLV35_1354</name>
</gene>
<evidence type="ECO:0000313" key="3">
    <source>
        <dbReference type="Proteomes" id="UP000281955"/>
    </source>
</evidence>